<dbReference type="PANTHER" id="PTHR36775">
    <property type="entry name" value="LYR MOTIF PROTEIN"/>
    <property type="match status" value="1"/>
</dbReference>
<sequence length="92" mass="9860">MVTTTTLYLPIPRGVASGCFPENIVAVGRAYDTCSDFLVAIETESSGEPFGNGGDSYWVSDVSEARNIKRERGDGGSGEKETLCRQLGVFYG</sequence>
<dbReference type="EMBL" id="SMMG02000005">
    <property type="protein sequence ID" value="KAA3474451.1"/>
    <property type="molecule type" value="Genomic_DNA"/>
</dbReference>
<comment type="caution">
    <text evidence="1">The sequence shown here is derived from an EMBL/GenBank/DDBJ whole genome shotgun (WGS) entry which is preliminary data.</text>
</comment>
<organism evidence="1 2">
    <name type="scientific">Gossypium australe</name>
    <dbReference type="NCBI Taxonomy" id="47621"/>
    <lineage>
        <taxon>Eukaryota</taxon>
        <taxon>Viridiplantae</taxon>
        <taxon>Streptophyta</taxon>
        <taxon>Embryophyta</taxon>
        <taxon>Tracheophyta</taxon>
        <taxon>Spermatophyta</taxon>
        <taxon>Magnoliopsida</taxon>
        <taxon>eudicotyledons</taxon>
        <taxon>Gunneridae</taxon>
        <taxon>Pentapetalae</taxon>
        <taxon>rosids</taxon>
        <taxon>malvids</taxon>
        <taxon>Malvales</taxon>
        <taxon>Malvaceae</taxon>
        <taxon>Malvoideae</taxon>
        <taxon>Gossypium</taxon>
    </lineage>
</organism>
<evidence type="ECO:0000313" key="2">
    <source>
        <dbReference type="Proteomes" id="UP000325315"/>
    </source>
</evidence>
<dbReference type="OrthoDB" id="1913313at2759"/>
<name>A0A5B6VYG2_9ROSI</name>
<accession>A0A5B6VYG2</accession>
<dbReference type="AlphaFoldDB" id="A0A5B6VYG2"/>
<dbReference type="PANTHER" id="PTHR36775:SF1">
    <property type="entry name" value="LYR MOTIF PROTEIN"/>
    <property type="match status" value="1"/>
</dbReference>
<dbReference type="Proteomes" id="UP000325315">
    <property type="component" value="Unassembled WGS sequence"/>
</dbReference>
<reference evidence="2" key="1">
    <citation type="journal article" date="2019" name="Plant Biotechnol. J.">
        <title>Genome sequencing of the Australian wild diploid species Gossypium australe highlights disease resistance and delayed gland morphogenesis.</title>
        <authorList>
            <person name="Cai Y."/>
            <person name="Cai X."/>
            <person name="Wang Q."/>
            <person name="Wang P."/>
            <person name="Zhang Y."/>
            <person name="Cai C."/>
            <person name="Xu Y."/>
            <person name="Wang K."/>
            <person name="Zhou Z."/>
            <person name="Wang C."/>
            <person name="Geng S."/>
            <person name="Li B."/>
            <person name="Dong Q."/>
            <person name="Hou Y."/>
            <person name="Wang H."/>
            <person name="Ai P."/>
            <person name="Liu Z."/>
            <person name="Yi F."/>
            <person name="Sun M."/>
            <person name="An G."/>
            <person name="Cheng J."/>
            <person name="Zhang Y."/>
            <person name="Shi Q."/>
            <person name="Xie Y."/>
            <person name="Shi X."/>
            <person name="Chang Y."/>
            <person name="Huang F."/>
            <person name="Chen Y."/>
            <person name="Hong S."/>
            <person name="Mi L."/>
            <person name="Sun Q."/>
            <person name="Zhang L."/>
            <person name="Zhou B."/>
            <person name="Peng R."/>
            <person name="Zhang X."/>
            <person name="Liu F."/>
        </authorList>
    </citation>
    <scope>NUCLEOTIDE SEQUENCE [LARGE SCALE GENOMIC DNA]</scope>
    <source>
        <strain evidence="2">cv. PA1801</strain>
    </source>
</reference>
<evidence type="ECO:0000313" key="1">
    <source>
        <dbReference type="EMBL" id="KAA3474451.1"/>
    </source>
</evidence>
<protein>
    <submittedName>
        <fullName evidence="1">Keratin, type II cytoskeletal 2 epidermal</fullName>
    </submittedName>
</protein>
<keyword evidence="2" id="KW-1185">Reference proteome</keyword>
<proteinExistence type="predicted"/>
<gene>
    <name evidence="1" type="ORF">EPI10_024741</name>
</gene>